<dbReference type="GO" id="GO:0005783">
    <property type="term" value="C:endoplasmic reticulum"/>
    <property type="evidence" value="ECO:0007669"/>
    <property type="project" value="TreeGrafter"/>
</dbReference>
<name>A0A4C1W0K5_EUMVA</name>
<dbReference type="InterPro" id="IPR037608">
    <property type="entry name" value="STIM1/2"/>
</dbReference>
<keyword evidence="2" id="KW-1185">Reference proteome</keyword>
<dbReference type="GO" id="GO:0005886">
    <property type="term" value="C:plasma membrane"/>
    <property type="evidence" value="ECO:0007669"/>
    <property type="project" value="TreeGrafter"/>
</dbReference>
<dbReference type="STRING" id="151549.A0A4C1W0K5"/>
<dbReference type="Proteomes" id="UP000299102">
    <property type="component" value="Unassembled WGS sequence"/>
</dbReference>
<dbReference type="PANTHER" id="PTHR15136:SF5">
    <property type="entry name" value="STROMAL INTERACTION MOLECULE HOMOLOG"/>
    <property type="match status" value="1"/>
</dbReference>
<sequence length="405" mass="45451">MVLTKKLKFDVSITRMGNTQIALVGEIRLLGLTIDQRLTFTPHVAKACKKAANIYKGIARAAKATWGLSPEIVRTIYVIEPIVMYASYAWAPAARKLGVRKMLDALQRGIALKACRAYRMVSLYSTLILARLLPLDIRVRKAAKLCEVKRLKELGDICADRELERPVDFRELPHPVHTPEFGFESIEDLDPPTMDRLAIVGPHVYTDGSRIEGKVTRGYRGQRARWAASLDEWQQLYAEGSTGEITKSFFPRVDEACKVLSRVQMMPLLAQTLTGHGGFAKYLNRFKLKNSPYCACVPDKVQDLLHVLEERSIFAKERAETEAGTGGRIVRQGFPNLLNDYPNKELFLKLAVNNVQFLTNVLGIKDPKHKQKLALKAMDVVLFGPPKEPSCGQLGCSMKMGRLDR</sequence>
<gene>
    <name evidence="1" type="ORF">EVAR_33170_1</name>
</gene>
<dbReference type="GO" id="GO:0005509">
    <property type="term" value="F:calcium ion binding"/>
    <property type="evidence" value="ECO:0007669"/>
    <property type="project" value="TreeGrafter"/>
</dbReference>
<dbReference type="OrthoDB" id="411823at2759"/>
<evidence type="ECO:0000313" key="2">
    <source>
        <dbReference type="Proteomes" id="UP000299102"/>
    </source>
</evidence>
<protein>
    <submittedName>
        <fullName evidence="1">115 kDa protein in type-1 retrotransposable element R1DM</fullName>
    </submittedName>
</protein>
<reference evidence="1 2" key="1">
    <citation type="journal article" date="2019" name="Commun. Biol.">
        <title>The bagworm genome reveals a unique fibroin gene that provides high tensile strength.</title>
        <authorList>
            <person name="Kono N."/>
            <person name="Nakamura H."/>
            <person name="Ohtoshi R."/>
            <person name="Tomita M."/>
            <person name="Numata K."/>
            <person name="Arakawa K."/>
        </authorList>
    </citation>
    <scope>NUCLEOTIDE SEQUENCE [LARGE SCALE GENOMIC DNA]</scope>
</reference>
<evidence type="ECO:0000313" key="1">
    <source>
        <dbReference type="EMBL" id="GBP45066.1"/>
    </source>
</evidence>
<dbReference type="InterPro" id="IPR013761">
    <property type="entry name" value="SAM/pointed_sf"/>
</dbReference>
<dbReference type="GO" id="GO:0005246">
    <property type="term" value="F:calcium channel regulator activity"/>
    <property type="evidence" value="ECO:0007669"/>
    <property type="project" value="InterPro"/>
</dbReference>
<dbReference type="GO" id="GO:0002115">
    <property type="term" value="P:store-operated calcium entry"/>
    <property type="evidence" value="ECO:0007669"/>
    <property type="project" value="TreeGrafter"/>
</dbReference>
<accession>A0A4C1W0K5</accession>
<dbReference type="GO" id="GO:0006874">
    <property type="term" value="P:intracellular calcium ion homeostasis"/>
    <property type="evidence" value="ECO:0007669"/>
    <property type="project" value="TreeGrafter"/>
</dbReference>
<organism evidence="1 2">
    <name type="scientific">Eumeta variegata</name>
    <name type="common">Bagworm moth</name>
    <name type="synonym">Eumeta japonica</name>
    <dbReference type="NCBI Taxonomy" id="151549"/>
    <lineage>
        <taxon>Eukaryota</taxon>
        <taxon>Metazoa</taxon>
        <taxon>Ecdysozoa</taxon>
        <taxon>Arthropoda</taxon>
        <taxon>Hexapoda</taxon>
        <taxon>Insecta</taxon>
        <taxon>Pterygota</taxon>
        <taxon>Neoptera</taxon>
        <taxon>Endopterygota</taxon>
        <taxon>Lepidoptera</taxon>
        <taxon>Glossata</taxon>
        <taxon>Ditrysia</taxon>
        <taxon>Tineoidea</taxon>
        <taxon>Psychidae</taxon>
        <taxon>Oiketicinae</taxon>
        <taxon>Eumeta</taxon>
    </lineage>
</organism>
<dbReference type="AlphaFoldDB" id="A0A4C1W0K5"/>
<dbReference type="EMBL" id="BGZK01000464">
    <property type="protein sequence ID" value="GBP45066.1"/>
    <property type="molecule type" value="Genomic_DNA"/>
</dbReference>
<dbReference type="PANTHER" id="PTHR15136">
    <property type="entry name" value="STROMAL INTERACTION MOLECULE HOMOLOG"/>
    <property type="match status" value="1"/>
</dbReference>
<proteinExistence type="predicted"/>
<dbReference type="Gene3D" id="1.10.150.50">
    <property type="entry name" value="Transcription Factor, Ets-1"/>
    <property type="match status" value="1"/>
</dbReference>
<comment type="caution">
    <text evidence="1">The sequence shown here is derived from an EMBL/GenBank/DDBJ whole genome shotgun (WGS) entry which is preliminary data.</text>
</comment>